<dbReference type="Pfam" id="PF13581">
    <property type="entry name" value="HATPase_c_2"/>
    <property type="match status" value="1"/>
</dbReference>
<dbReference type="RefSeq" id="WP_185055920.1">
    <property type="nucleotide sequence ID" value="NZ_BAABIX010000016.1"/>
</dbReference>
<dbReference type="InterPro" id="IPR001932">
    <property type="entry name" value="PPM-type_phosphatase-like_dom"/>
</dbReference>
<sequence>MSVTTEIRVDHESAVAHATSVARRAARAAGLPPLLAEHAAVAASELSSNITKHTQGGTLLVQPSPEEGLELLAIDHGPGMDDVGLCLTDGYSSTGTLGSGLGAVRRLATTFGVFSHPRRGTAIFARFGGAPSPPRTATLRLPALGHDGSGDVVALAETDRATVALVADGLGRGGDAEHAGRRAERAFLAEPDAPLPVLMHAIHAALRHSRGAAAALIRLPRSGAEAEFCGVGNVAGAVLAGDAPPVTLAPQPGTLGLRMPEPRVQTVPLPPGATVVAHSDGISQSWLRAAGEWLFPQAPPLLVGLLARDHRRLRDDASAVAVRGRRP</sequence>
<organism evidence="2 3">
    <name type="scientific">Thermocatellispora tengchongensis</name>
    <dbReference type="NCBI Taxonomy" id="1073253"/>
    <lineage>
        <taxon>Bacteria</taxon>
        <taxon>Bacillati</taxon>
        <taxon>Actinomycetota</taxon>
        <taxon>Actinomycetes</taxon>
        <taxon>Streptosporangiales</taxon>
        <taxon>Streptosporangiaceae</taxon>
        <taxon>Thermocatellispora</taxon>
    </lineage>
</organism>
<dbReference type="PANTHER" id="PTHR35801">
    <property type="entry name" value="PHOSPHOSERINE PHOSPHATASE RSBX"/>
    <property type="match status" value="1"/>
</dbReference>
<dbReference type="Gene3D" id="3.60.40.10">
    <property type="entry name" value="PPM-type phosphatase domain"/>
    <property type="match status" value="1"/>
</dbReference>
<keyword evidence="3" id="KW-1185">Reference proteome</keyword>
<comment type="caution">
    <text evidence="2">The sequence shown here is derived from an EMBL/GenBank/DDBJ whole genome shotgun (WGS) entry which is preliminary data.</text>
</comment>
<accession>A0A840PJD9</accession>
<dbReference type="InterPro" id="IPR036890">
    <property type="entry name" value="HATPase_C_sf"/>
</dbReference>
<evidence type="ECO:0000259" key="1">
    <source>
        <dbReference type="SMART" id="SM00331"/>
    </source>
</evidence>
<dbReference type="Proteomes" id="UP000578449">
    <property type="component" value="Unassembled WGS sequence"/>
</dbReference>
<evidence type="ECO:0000313" key="3">
    <source>
        <dbReference type="Proteomes" id="UP000578449"/>
    </source>
</evidence>
<dbReference type="InterPro" id="IPR039248">
    <property type="entry name" value="Ptase_RsbX"/>
</dbReference>
<protein>
    <submittedName>
        <fullName evidence="2">Anti-sigma regulatory factor (Ser/Thr protein kinase)</fullName>
    </submittedName>
</protein>
<dbReference type="InterPro" id="IPR036457">
    <property type="entry name" value="PPM-type-like_dom_sf"/>
</dbReference>
<dbReference type="SUPFAM" id="SSF55874">
    <property type="entry name" value="ATPase domain of HSP90 chaperone/DNA topoisomerase II/histidine kinase"/>
    <property type="match status" value="1"/>
</dbReference>
<gene>
    <name evidence="2" type="ORF">HNP84_008842</name>
</gene>
<feature type="domain" description="PPM-type phosphatase" evidence="1">
    <location>
        <begin position="134"/>
        <end position="324"/>
    </location>
</feature>
<dbReference type="InterPro" id="IPR003594">
    <property type="entry name" value="HATPase_dom"/>
</dbReference>
<dbReference type="SMART" id="SM00331">
    <property type="entry name" value="PP2C_SIG"/>
    <property type="match status" value="1"/>
</dbReference>
<proteinExistence type="predicted"/>
<dbReference type="PANTHER" id="PTHR35801:SF1">
    <property type="entry name" value="PHOSPHOSERINE PHOSPHATASE RSBX"/>
    <property type="match status" value="1"/>
</dbReference>
<dbReference type="Pfam" id="PF07228">
    <property type="entry name" value="SpoIIE"/>
    <property type="match status" value="1"/>
</dbReference>
<dbReference type="SUPFAM" id="SSF81606">
    <property type="entry name" value="PP2C-like"/>
    <property type="match status" value="1"/>
</dbReference>
<evidence type="ECO:0000313" key="2">
    <source>
        <dbReference type="EMBL" id="MBB5139079.1"/>
    </source>
</evidence>
<dbReference type="Gene3D" id="3.30.565.10">
    <property type="entry name" value="Histidine kinase-like ATPase, C-terminal domain"/>
    <property type="match status" value="1"/>
</dbReference>
<name>A0A840PJD9_9ACTN</name>
<dbReference type="EMBL" id="JACHGN010000027">
    <property type="protein sequence ID" value="MBB5139079.1"/>
    <property type="molecule type" value="Genomic_DNA"/>
</dbReference>
<dbReference type="AlphaFoldDB" id="A0A840PJD9"/>
<reference evidence="2 3" key="1">
    <citation type="submission" date="2020-08" db="EMBL/GenBank/DDBJ databases">
        <title>Genomic Encyclopedia of Type Strains, Phase IV (KMG-IV): sequencing the most valuable type-strain genomes for metagenomic binning, comparative biology and taxonomic classification.</title>
        <authorList>
            <person name="Goeker M."/>
        </authorList>
    </citation>
    <scope>NUCLEOTIDE SEQUENCE [LARGE SCALE GENOMIC DNA]</scope>
    <source>
        <strain evidence="2 3">DSM 45615</strain>
    </source>
</reference>